<dbReference type="InterPro" id="IPR012349">
    <property type="entry name" value="Split_barrel_FMN-bd"/>
</dbReference>
<name>A0AAC8YUY1_AMIAI</name>
<dbReference type="EMBL" id="CP015007">
    <property type="protein sequence ID" value="AMS44928.1"/>
    <property type="molecule type" value="Genomic_DNA"/>
</dbReference>
<gene>
    <name evidence="4" type="ORF">AA2016_6024</name>
    <name evidence="5" type="ORF">FHS67_001191</name>
</gene>
<dbReference type="GO" id="GO:0042602">
    <property type="term" value="F:riboflavin reductase (NADPH) activity"/>
    <property type="evidence" value="ECO:0007669"/>
    <property type="project" value="TreeGrafter"/>
</dbReference>
<keyword evidence="2" id="KW-0560">Oxidoreductase</keyword>
<keyword evidence="7" id="KW-1185">Reference proteome</keyword>
<evidence type="ECO:0000313" key="7">
    <source>
        <dbReference type="Proteomes" id="UP000577697"/>
    </source>
</evidence>
<dbReference type="SUPFAM" id="SSF50475">
    <property type="entry name" value="FMN-binding split barrel"/>
    <property type="match status" value="1"/>
</dbReference>
<dbReference type="PANTHER" id="PTHR30466">
    <property type="entry name" value="FLAVIN REDUCTASE"/>
    <property type="match status" value="1"/>
</dbReference>
<dbReference type="RefSeq" id="WP_067968669.1">
    <property type="nucleotide sequence ID" value="NZ_CP015007.1"/>
</dbReference>
<dbReference type="InterPro" id="IPR002563">
    <property type="entry name" value="Flavin_Rdtase-like_dom"/>
</dbReference>
<dbReference type="GO" id="GO:0010181">
    <property type="term" value="F:FMN binding"/>
    <property type="evidence" value="ECO:0007669"/>
    <property type="project" value="InterPro"/>
</dbReference>
<dbReference type="SMART" id="SM00903">
    <property type="entry name" value="Flavin_Reduct"/>
    <property type="match status" value="1"/>
</dbReference>
<protein>
    <submittedName>
        <fullName evidence="5">Flavin reductase (DIM6/NTAB) family NADH-FMN oxidoreductase RutF</fullName>
    </submittedName>
    <submittedName>
        <fullName evidence="4">Flavin reductase domain protein FMN-binding protein</fullName>
    </submittedName>
</protein>
<dbReference type="AlphaFoldDB" id="A0AAC8YUY1"/>
<sequence length="176" mass="19102">MVDKPDRAKEDVARFWKVLGERPIGFTVVTAAGDEPVGFVGLAVAHVSPPLISVAIDIQNRALEPIRRSGSFAVNFFSAKDEVIAEAFMKKGASGAERFWPHNWETLETGSPVLSTATGVFDCVVERVVELDHVNLIIGRVVASRIRQNGPPLVFFRGALSAMAICRNVQACDALK</sequence>
<geneLocation type="plasmid" evidence="4 6">
    <name>pAA02</name>
</geneLocation>
<evidence type="ECO:0000256" key="2">
    <source>
        <dbReference type="ARBA" id="ARBA00023002"/>
    </source>
</evidence>
<reference evidence="4 6" key="1">
    <citation type="submission" date="2016-03" db="EMBL/GenBank/DDBJ databases">
        <title>Complete genome of Aminobacter aminovorans KCTC 2477.</title>
        <authorList>
            <person name="Kim K.M."/>
        </authorList>
    </citation>
    <scope>NUCLEOTIDE SEQUENCE [LARGE SCALE GENOMIC DNA]</scope>
    <source>
        <strain evidence="4 6">KCTC 2477</strain>
        <plasmid evidence="4 6">pAA02</plasmid>
    </source>
</reference>
<evidence type="ECO:0000259" key="3">
    <source>
        <dbReference type="SMART" id="SM00903"/>
    </source>
</evidence>
<evidence type="ECO:0000313" key="5">
    <source>
        <dbReference type="EMBL" id="MBB3704881.1"/>
    </source>
</evidence>
<dbReference type="Pfam" id="PF01613">
    <property type="entry name" value="Flavin_Reduct"/>
    <property type="match status" value="1"/>
</dbReference>
<comment type="similarity">
    <text evidence="1">Belongs to the non-flavoprotein flavin reductase family.</text>
</comment>
<dbReference type="KEGG" id="aak:AA2016_6024"/>
<evidence type="ECO:0000313" key="6">
    <source>
        <dbReference type="Proteomes" id="UP000075755"/>
    </source>
</evidence>
<dbReference type="InterPro" id="IPR050268">
    <property type="entry name" value="NADH-dep_flavin_reductase"/>
</dbReference>
<dbReference type="Gene3D" id="2.30.110.10">
    <property type="entry name" value="Electron Transport, Fmn-binding Protein, Chain A"/>
    <property type="match status" value="1"/>
</dbReference>
<reference evidence="5 7" key="2">
    <citation type="submission" date="2020-08" db="EMBL/GenBank/DDBJ databases">
        <title>Genomic Encyclopedia of Type Strains, Phase IV (KMG-IV): sequencing the most valuable type-strain genomes for metagenomic binning, comparative biology and taxonomic classification.</title>
        <authorList>
            <person name="Goeker M."/>
        </authorList>
    </citation>
    <scope>NUCLEOTIDE SEQUENCE [LARGE SCALE GENOMIC DNA]</scope>
    <source>
        <strain evidence="5 7">DSM 10368</strain>
    </source>
</reference>
<accession>A0AAC8YUY1</accession>
<keyword evidence="4" id="KW-0614">Plasmid</keyword>
<evidence type="ECO:0000256" key="1">
    <source>
        <dbReference type="ARBA" id="ARBA00008898"/>
    </source>
</evidence>
<organism evidence="4 6">
    <name type="scientific">Aminobacter aminovorans</name>
    <name type="common">Chelatobacter heintzii</name>
    <dbReference type="NCBI Taxonomy" id="83263"/>
    <lineage>
        <taxon>Bacteria</taxon>
        <taxon>Pseudomonadati</taxon>
        <taxon>Pseudomonadota</taxon>
        <taxon>Alphaproteobacteria</taxon>
        <taxon>Hyphomicrobiales</taxon>
        <taxon>Phyllobacteriaceae</taxon>
        <taxon>Aminobacter</taxon>
    </lineage>
</organism>
<dbReference type="EMBL" id="JACICB010000004">
    <property type="protein sequence ID" value="MBB3704881.1"/>
    <property type="molecule type" value="Genomic_DNA"/>
</dbReference>
<dbReference type="Proteomes" id="UP000577697">
    <property type="component" value="Unassembled WGS sequence"/>
</dbReference>
<proteinExistence type="inferred from homology"/>
<evidence type="ECO:0000313" key="4">
    <source>
        <dbReference type="EMBL" id="AMS44928.1"/>
    </source>
</evidence>
<dbReference type="PANTHER" id="PTHR30466:SF11">
    <property type="entry name" value="FLAVIN-DEPENDENT MONOOXYGENASE, REDUCTASE SUBUNIT HSAB"/>
    <property type="match status" value="1"/>
</dbReference>
<dbReference type="Proteomes" id="UP000075755">
    <property type="component" value="Plasmid pAA02"/>
</dbReference>
<feature type="domain" description="Flavin reductase like" evidence="3">
    <location>
        <begin position="19"/>
        <end position="162"/>
    </location>
</feature>